<keyword evidence="2" id="KW-0812">Transmembrane</keyword>
<feature type="domain" description="Septum formation-related" evidence="3">
    <location>
        <begin position="332"/>
        <end position="431"/>
    </location>
</feature>
<feature type="transmembrane region" description="Helical" evidence="2">
    <location>
        <begin position="259"/>
        <end position="279"/>
    </location>
</feature>
<feature type="compositionally biased region" description="Acidic residues" evidence="1">
    <location>
        <begin position="15"/>
        <end position="25"/>
    </location>
</feature>
<keyword evidence="2" id="KW-1133">Transmembrane helix</keyword>
<feature type="region of interest" description="Disordered" evidence="1">
    <location>
        <begin position="1"/>
        <end position="253"/>
    </location>
</feature>
<dbReference type="EMBL" id="JASATX010000002">
    <property type="protein sequence ID" value="MDI2098379.1"/>
    <property type="molecule type" value="Genomic_DNA"/>
</dbReference>
<dbReference type="Proteomes" id="UP001321506">
    <property type="component" value="Unassembled WGS sequence"/>
</dbReference>
<dbReference type="AlphaFoldDB" id="A0AAW6T530"/>
<feature type="compositionally biased region" description="Low complexity" evidence="1">
    <location>
        <begin position="289"/>
        <end position="303"/>
    </location>
</feature>
<dbReference type="RefSeq" id="WP_281488176.1">
    <property type="nucleotide sequence ID" value="NZ_JASATX010000002.1"/>
</dbReference>
<evidence type="ECO:0000313" key="5">
    <source>
        <dbReference type="Proteomes" id="UP001321506"/>
    </source>
</evidence>
<name>A0AAW6T530_9MICO</name>
<feature type="compositionally biased region" description="Pro residues" evidence="1">
    <location>
        <begin position="114"/>
        <end position="123"/>
    </location>
</feature>
<evidence type="ECO:0000256" key="2">
    <source>
        <dbReference type="SAM" id="Phobius"/>
    </source>
</evidence>
<protein>
    <submittedName>
        <fullName evidence="4">Septum formation family protein</fullName>
    </submittedName>
</protein>
<gene>
    <name evidence="4" type="ORF">QF206_05295</name>
</gene>
<organism evidence="4 5">
    <name type="scientific">Ruicaihuangia caeni</name>
    <dbReference type="NCBI Taxonomy" id="3042517"/>
    <lineage>
        <taxon>Bacteria</taxon>
        <taxon>Bacillati</taxon>
        <taxon>Actinomycetota</taxon>
        <taxon>Actinomycetes</taxon>
        <taxon>Micrococcales</taxon>
        <taxon>Microbacteriaceae</taxon>
        <taxon>Ruicaihuangia</taxon>
    </lineage>
</organism>
<feature type="compositionally biased region" description="Basic and acidic residues" evidence="1">
    <location>
        <begin position="1"/>
        <end position="11"/>
    </location>
</feature>
<feature type="region of interest" description="Disordered" evidence="1">
    <location>
        <begin position="289"/>
        <end position="322"/>
    </location>
</feature>
<sequence length="443" mass="46119">MSDARDPRESGGEQPGDEESPDTLDDVFGADAFREYPEEPIVPRLPLRESRAEAADEAADRADAATPPAPQRQEPATPAASVPATESLPEPPTERLPASGMASPVRPHDAAPSAPEPPRPPVRPELSQDAAPEPEQLTPPAPQHIAPSDEQPEPQPPTAGEARFPFGEPLVPSAPVAPDEEPRRAFGRRLMSSAPDDAVSGAARRSTWTPAPDGDAAATVPDVIGAISDGPGGDPTGDAPSRRDAGSAGAGGVPQRQKVLLWVAGSLVAVLALLALFLLGTRIGAAQEGEPAEPAAPPAASEAPPEEEPETPLPVAGPVAPGTYEWDQLGGGECIDPYTNPWAEEFTVVDCATPHRAQLTIKQPFPEYDAAAPFPGTEALRVQLSALCSAPGTILLDLAGQYADIQIDGSFAVTEEQWDAGMRDYSCFVSRSSGEPIEGSLIP</sequence>
<evidence type="ECO:0000256" key="1">
    <source>
        <dbReference type="SAM" id="MobiDB-lite"/>
    </source>
</evidence>
<dbReference type="InterPro" id="IPR026004">
    <property type="entry name" value="Septum_form"/>
</dbReference>
<dbReference type="Pfam" id="PF13845">
    <property type="entry name" value="Septum_form"/>
    <property type="match status" value="1"/>
</dbReference>
<feature type="compositionally biased region" description="Basic and acidic residues" evidence="1">
    <location>
        <begin position="46"/>
        <end position="63"/>
    </location>
</feature>
<keyword evidence="2" id="KW-0472">Membrane</keyword>
<evidence type="ECO:0000313" key="4">
    <source>
        <dbReference type="EMBL" id="MDI2098379.1"/>
    </source>
</evidence>
<evidence type="ECO:0000259" key="3">
    <source>
        <dbReference type="Pfam" id="PF13845"/>
    </source>
</evidence>
<keyword evidence="5" id="KW-1185">Reference proteome</keyword>
<accession>A0AAW6T530</accession>
<proteinExistence type="predicted"/>
<comment type="caution">
    <text evidence="4">The sequence shown here is derived from an EMBL/GenBank/DDBJ whole genome shotgun (WGS) entry which is preliminary data.</text>
</comment>
<reference evidence="4 5" key="1">
    <citation type="submission" date="2023-04" db="EMBL/GenBank/DDBJ databases">
        <title>Klugiella caeni sp. nov. isolated from the sludge of biochemical tank.</title>
        <authorList>
            <person name="Geng K."/>
        </authorList>
    </citation>
    <scope>NUCLEOTIDE SEQUENCE [LARGE SCALE GENOMIC DNA]</scope>
    <source>
        <strain evidence="4 5">YN-L-19</strain>
    </source>
</reference>